<evidence type="ECO:0000313" key="1">
    <source>
        <dbReference type="EMBL" id="CAB4197648.1"/>
    </source>
</evidence>
<organism evidence="1">
    <name type="scientific">uncultured Caudovirales phage</name>
    <dbReference type="NCBI Taxonomy" id="2100421"/>
    <lineage>
        <taxon>Viruses</taxon>
        <taxon>Duplodnaviria</taxon>
        <taxon>Heunggongvirae</taxon>
        <taxon>Uroviricota</taxon>
        <taxon>Caudoviricetes</taxon>
        <taxon>Peduoviridae</taxon>
        <taxon>Maltschvirus</taxon>
        <taxon>Maltschvirus maltsch</taxon>
    </lineage>
</organism>
<name>A0A6J5RVI7_9CAUD</name>
<reference evidence="1" key="1">
    <citation type="submission" date="2020-05" db="EMBL/GenBank/DDBJ databases">
        <authorList>
            <person name="Chiriac C."/>
            <person name="Salcher M."/>
            <person name="Ghai R."/>
            <person name="Kavagutti S V."/>
        </authorList>
    </citation>
    <scope>NUCLEOTIDE SEQUENCE</scope>
</reference>
<dbReference type="EMBL" id="LR798370">
    <property type="protein sequence ID" value="CAB5227393.1"/>
    <property type="molecule type" value="Genomic_DNA"/>
</dbReference>
<protein>
    <submittedName>
        <fullName evidence="1">Uncharacterized protein</fullName>
    </submittedName>
</protein>
<sequence length="73" mass="7976">MGILAPYVEVTGAELDKRKQRHVVVERSDYVGNELVRVNAAGRPIQSIITERADGSNDTHVFAPTAQAARDKS</sequence>
<proteinExistence type="predicted"/>
<dbReference type="EMBL" id="LR797265">
    <property type="protein sequence ID" value="CAB4197648.1"/>
    <property type="molecule type" value="Genomic_DNA"/>
</dbReference>
<evidence type="ECO:0000313" key="3">
    <source>
        <dbReference type="EMBL" id="CAB5227393.1"/>
    </source>
</evidence>
<dbReference type="EMBL" id="LR797368">
    <property type="protein sequence ID" value="CAB4210253.1"/>
    <property type="molecule type" value="Genomic_DNA"/>
</dbReference>
<accession>A0A6J5RVI7</accession>
<evidence type="ECO:0000313" key="2">
    <source>
        <dbReference type="EMBL" id="CAB4210253.1"/>
    </source>
</evidence>
<gene>
    <name evidence="1" type="ORF">UFOVP1306_25</name>
    <name evidence="2" type="ORF">UFOVP1422_27</name>
    <name evidence="3" type="ORF">UFOVP1519_39</name>
</gene>